<evidence type="ECO:0000259" key="6">
    <source>
        <dbReference type="SMART" id="SM00505"/>
    </source>
</evidence>
<dbReference type="GO" id="GO:0005576">
    <property type="term" value="C:extracellular region"/>
    <property type="evidence" value="ECO:0007669"/>
    <property type="project" value="UniProtKB-SubCell"/>
</dbReference>
<proteinExistence type="predicted"/>
<dbReference type="PANTHER" id="PTHR33147">
    <property type="entry name" value="DEFENSIN-LIKE PROTEIN 1"/>
    <property type="match status" value="1"/>
</dbReference>
<evidence type="ECO:0000256" key="3">
    <source>
        <dbReference type="ARBA" id="ARBA00023157"/>
    </source>
</evidence>
<keyword evidence="8" id="KW-1185">Reference proteome</keyword>
<organism evidence="7 8">
    <name type="scientific">Penstemon smallii</name>
    <dbReference type="NCBI Taxonomy" id="265156"/>
    <lineage>
        <taxon>Eukaryota</taxon>
        <taxon>Viridiplantae</taxon>
        <taxon>Streptophyta</taxon>
        <taxon>Embryophyta</taxon>
        <taxon>Tracheophyta</taxon>
        <taxon>Spermatophyta</taxon>
        <taxon>Magnoliopsida</taxon>
        <taxon>eudicotyledons</taxon>
        <taxon>Gunneridae</taxon>
        <taxon>Pentapetalae</taxon>
        <taxon>asterids</taxon>
        <taxon>lamiids</taxon>
        <taxon>Lamiales</taxon>
        <taxon>Plantaginaceae</taxon>
        <taxon>Cheloneae</taxon>
        <taxon>Penstemon</taxon>
    </lineage>
</organism>
<dbReference type="InterPro" id="IPR003614">
    <property type="entry name" value="Knottins"/>
</dbReference>
<dbReference type="Proteomes" id="UP001634393">
    <property type="component" value="Unassembled WGS sequence"/>
</dbReference>
<dbReference type="InterPro" id="IPR036574">
    <property type="entry name" value="Scorpion_toxin-like_sf"/>
</dbReference>
<keyword evidence="3" id="KW-1015">Disulfide bond</keyword>
<reference evidence="7 8" key="1">
    <citation type="submission" date="2024-12" db="EMBL/GenBank/DDBJ databases">
        <title>The unique morphological basis and parallel evolutionary history of personate flowers in Penstemon.</title>
        <authorList>
            <person name="Depatie T.H."/>
            <person name="Wessinger C.A."/>
        </authorList>
    </citation>
    <scope>NUCLEOTIDE SEQUENCE [LARGE SCALE GENOMIC DNA]</scope>
    <source>
        <strain evidence="7">WTNN_2</strain>
        <tissue evidence="7">Leaf</tissue>
    </source>
</reference>
<dbReference type="Pfam" id="PF00304">
    <property type="entry name" value="Gamma-thionin"/>
    <property type="match status" value="1"/>
</dbReference>
<dbReference type="SUPFAM" id="SSF57095">
    <property type="entry name" value="Scorpion toxin-like"/>
    <property type="match status" value="1"/>
</dbReference>
<comment type="caution">
    <text evidence="7">The sequence shown here is derived from an EMBL/GenBank/DDBJ whole genome shotgun (WGS) entry which is preliminary data.</text>
</comment>
<protein>
    <recommendedName>
        <fullName evidence="6">Knottins-like domain-containing protein</fullName>
    </recommendedName>
</protein>
<evidence type="ECO:0000256" key="4">
    <source>
        <dbReference type="SAM" id="MobiDB-lite"/>
    </source>
</evidence>
<dbReference type="AlphaFoldDB" id="A0ABD3S6F5"/>
<evidence type="ECO:0000256" key="1">
    <source>
        <dbReference type="ARBA" id="ARBA00004613"/>
    </source>
</evidence>
<feature type="compositionally biased region" description="Acidic residues" evidence="4">
    <location>
        <begin position="93"/>
        <end position="109"/>
    </location>
</feature>
<gene>
    <name evidence="7" type="ORF">ACJIZ3_005985</name>
</gene>
<feature type="compositionally biased region" description="Pro residues" evidence="4">
    <location>
        <begin position="81"/>
        <end position="92"/>
    </location>
</feature>
<dbReference type="SMART" id="SM00505">
    <property type="entry name" value="Knot1"/>
    <property type="match status" value="1"/>
</dbReference>
<feature type="region of interest" description="Disordered" evidence="4">
    <location>
        <begin position="74"/>
        <end position="118"/>
    </location>
</feature>
<feature type="domain" description="Knottins-like" evidence="6">
    <location>
        <begin position="26"/>
        <end position="72"/>
    </location>
</feature>
<dbReference type="Gene3D" id="3.30.30.10">
    <property type="entry name" value="Knottin, scorpion toxin-like"/>
    <property type="match status" value="1"/>
</dbReference>
<comment type="subcellular location">
    <subcellularLocation>
        <location evidence="1">Secreted</location>
    </subcellularLocation>
</comment>
<name>A0ABD3S6F5_9LAMI</name>
<evidence type="ECO:0000313" key="8">
    <source>
        <dbReference type="Proteomes" id="UP001634393"/>
    </source>
</evidence>
<evidence type="ECO:0000256" key="5">
    <source>
        <dbReference type="SAM" id="SignalP"/>
    </source>
</evidence>
<dbReference type="PANTHER" id="PTHR33147:SF39">
    <property type="entry name" value="DRO1 PROTEIN-RELATED"/>
    <property type="match status" value="1"/>
</dbReference>
<dbReference type="EMBL" id="JBJXBP010000007">
    <property type="protein sequence ID" value="KAL3820080.1"/>
    <property type="molecule type" value="Genomic_DNA"/>
</dbReference>
<sequence>MKFSGLVLLLILVLSYELMIHTEARTCRAKSRRFRGLCIFRSRQRNCKIICKKEGFIGGECIKRSCFCSQKCGGPGGGTKPPHPPSNPPPPEEGGEEPPPEGGEGDGGEGGEATSFKP</sequence>
<evidence type="ECO:0000256" key="2">
    <source>
        <dbReference type="ARBA" id="ARBA00022525"/>
    </source>
</evidence>
<accession>A0ABD3S6F5</accession>
<feature type="chain" id="PRO_5044823040" description="Knottins-like domain-containing protein" evidence="5">
    <location>
        <begin position="25"/>
        <end position="118"/>
    </location>
</feature>
<keyword evidence="2" id="KW-0964">Secreted</keyword>
<evidence type="ECO:0000313" key="7">
    <source>
        <dbReference type="EMBL" id="KAL3820080.1"/>
    </source>
</evidence>
<feature type="signal peptide" evidence="5">
    <location>
        <begin position="1"/>
        <end position="24"/>
    </location>
</feature>
<keyword evidence="5" id="KW-0732">Signal</keyword>